<evidence type="ECO:0000313" key="3">
    <source>
        <dbReference type="Proteomes" id="UP001154282"/>
    </source>
</evidence>
<organism evidence="2 3">
    <name type="scientific">Linum tenue</name>
    <dbReference type="NCBI Taxonomy" id="586396"/>
    <lineage>
        <taxon>Eukaryota</taxon>
        <taxon>Viridiplantae</taxon>
        <taxon>Streptophyta</taxon>
        <taxon>Embryophyta</taxon>
        <taxon>Tracheophyta</taxon>
        <taxon>Spermatophyta</taxon>
        <taxon>Magnoliopsida</taxon>
        <taxon>eudicotyledons</taxon>
        <taxon>Gunneridae</taxon>
        <taxon>Pentapetalae</taxon>
        <taxon>rosids</taxon>
        <taxon>fabids</taxon>
        <taxon>Malpighiales</taxon>
        <taxon>Linaceae</taxon>
        <taxon>Linum</taxon>
    </lineage>
</organism>
<dbReference type="EMBL" id="CAMGYJ010000009">
    <property type="protein sequence ID" value="CAI0537490.1"/>
    <property type="molecule type" value="Genomic_DNA"/>
</dbReference>
<evidence type="ECO:0000259" key="1">
    <source>
        <dbReference type="Pfam" id="PF03372"/>
    </source>
</evidence>
<name>A0AAV0Q522_9ROSI</name>
<dbReference type="Gene3D" id="3.60.10.10">
    <property type="entry name" value="Endonuclease/exonuclease/phosphatase"/>
    <property type="match status" value="1"/>
</dbReference>
<feature type="domain" description="Endonuclease/exonuclease/phosphatase" evidence="1">
    <location>
        <begin position="75"/>
        <end position="202"/>
    </location>
</feature>
<accession>A0AAV0Q522</accession>
<feature type="non-terminal residue" evidence="2">
    <location>
        <position position="1"/>
    </location>
</feature>
<reference evidence="2" key="1">
    <citation type="submission" date="2022-08" db="EMBL/GenBank/DDBJ databases">
        <authorList>
            <person name="Gutierrez-Valencia J."/>
        </authorList>
    </citation>
    <scope>NUCLEOTIDE SEQUENCE</scope>
</reference>
<comment type="caution">
    <text evidence="2">The sequence shown here is derived from an EMBL/GenBank/DDBJ whole genome shotgun (WGS) entry which is preliminary data.</text>
</comment>
<feature type="non-terminal residue" evidence="2">
    <location>
        <position position="210"/>
    </location>
</feature>
<protein>
    <recommendedName>
        <fullName evidence="1">Endonuclease/exonuclease/phosphatase domain-containing protein</fullName>
    </recommendedName>
</protein>
<dbReference type="InterPro" id="IPR005135">
    <property type="entry name" value="Endo/exonuclease/phosphatase"/>
</dbReference>
<proteinExistence type="predicted"/>
<sequence length="210" mass="23746">VLGTLEVQVVKKQLVLVKELKNTHQLHILILVETQVSGTIADTAIQSFPFSKSYRSEARGNSLTSLSTQSQVIHLLVEVPRASAWILLAIYASPRPVERQNLWEELVGFSDASSLPWLLIGDFNEISSSAEKLGGTNVPPRRLFPLARNINNCGLVYFTWCRRDSRYGILQKRLDRGVFNTDWRLQFPEASITHLPRVKSDHCPLLLQTQ</sequence>
<dbReference type="AlphaFoldDB" id="A0AAV0Q522"/>
<dbReference type="PANTHER" id="PTHR33710:SF71">
    <property type="entry name" value="ENDONUCLEASE_EXONUCLEASE_PHOSPHATASE DOMAIN-CONTAINING PROTEIN"/>
    <property type="match status" value="1"/>
</dbReference>
<gene>
    <name evidence="2" type="ORF">LITE_LOCUS41287</name>
</gene>
<dbReference type="PANTHER" id="PTHR33710">
    <property type="entry name" value="BNAC02G09200D PROTEIN"/>
    <property type="match status" value="1"/>
</dbReference>
<evidence type="ECO:0000313" key="2">
    <source>
        <dbReference type="EMBL" id="CAI0537490.1"/>
    </source>
</evidence>
<dbReference type="Pfam" id="PF03372">
    <property type="entry name" value="Exo_endo_phos"/>
    <property type="match status" value="1"/>
</dbReference>
<dbReference type="GO" id="GO:0003824">
    <property type="term" value="F:catalytic activity"/>
    <property type="evidence" value="ECO:0007669"/>
    <property type="project" value="InterPro"/>
</dbReference>
<dbReference type="SUPFAM" id="SSF56219">
    <property type="entry name" value="DNase I-like"/>
    <property type="match status" value="1"/>
</dbReference>
<dbReference type="Proteomes" id="UP001154282">
    <property type="component" value="Unassembled WGS sequence"/>
</dbReference>
<dbReference type="InterPro" id="IPR036691">
    <property type="entry name" value="Endo/exonu/phosph_ase_sf"/>
</dbReference>
<keyword evidence="3" id="KW-1185">Reference proteome</keyword>